<sequence>ELARRREVLRLRRLFEQRAAALLAGPAEGAAAPREAFNRWLLARANSPAARGPGAEPLLGGWDPEAGALLQRELLAALEASRPAGLGDSALPAAAAACAELEREAGRAASG</sequence>
<dbReference type="EMBL" id="CAUYUJ010008882">
    <property type="protein sequence ID" value="CAK0825222.1"/>
    <property type="molecule type" value="Genomic_DNA"/>
</dbReference>
<organism evidence="1 2">
    <name type="scientific">Prorocentrum cordatum</name>
    <dbReference type="NCBI Taxonomy" id="2364126"/>
    <lineage>
        <taxon>Eukaryota</taxon>
        <taxon>Sar</taxon>
        <taxon>Alveolata</taxon>
        <taxon>Dinophyceae</taxon>
        <taxon>Prorocentrales</taxon>
        <taxon>Prorocentraceae</taxon>
        <taxon>Prorocentrum</taxon>
    </lineage>
</organism>
<proteinExistence type="predicted"/>
<feature type="non-terminal residue" evidence="1">
    <location>
        <position position="111"/>
    </location>
</feature>
<evidence type="ECO:0000313" key="2">
    <source>
        <dbReference type="Proteomes" id="UP001189429"/>
    </source>
</evidence>
<protein>
    <submittedName>
        <fullName evidence="1">Uncharacterized protein</fullName>
    </submittedName>
</protein>
<evidence type="ECO:0000313" key="1">
    <source>
        <dbReference type="EMBL" id="CAK0825222.1"/>
    </source>
</evidence>
<feature type="non-terminal residue" evidence="1">
    <location>
        <position position="1"/>
    </location>
</feature>
<keyword evidence="2" id="KW-1185">Reference proteome</keyword>
<comment type="caution">
    <text evidence="1">The sequence shown here is derived from an EMBL/GenBank/DDBJ whole genome shotgun (WGS) entry which is preliminary data.</text>
</comment>
<accession>A0ABN9S2T4</accession>
<name>A0ABN9S2T4_9DINO</name>
<reference evidence="1" key="1">
    <citation type="submission" date="2023-10" db="EMBL/GenBank/DDBJ databases">
        <authorList>
            <person name="Chen Y."/>
            <person name="Shah S."/>
            <person name="Dougan E. K."/>
            <person name="Thang M."/>
            <person name="Chan C."/>
        </authorList>
    </citation>
    <scope>NUCLEOTIDE SEQUENCE [LARGE SCALE GENOMIC DNA]</scope>
</reference>
<gene>
    <name evidence="1" type="ORF">PCOR1329_LOCUS25391</name>
</gene>
<dbReference type="Proteomes" id="UP001189429">
    <property type="component" value="Unassembled WGS sequence"/>
</dbReference>